<feature type="non-terminal residue" evidence="1">
    <location>
        <position position="72"/>
    </location>
</feature>
<dbReference type="EMBL" id="CYRY02045252">
    <property type="protein sequence ID" value="VCX40598.1"/>
    <property type="molecule type" value="Genomic_DNA"/>
</dbReference>
<name>A0A9X9Q9J0_GULGU</name>
<evidence type="ECO:0000313" key="1">
    <source>
        <dbReference type="EMBL" id="VCX40598.1"/>
    </source>
</evidence>
<evidence type="ECO:0000313" key="2">
    <source>
        <dbReference type="Proteomes" id="UP000269945"/>
    </source>
</evidence>
<accession>A0A9X9Q9J0</accession>
<gene>
    <name evidence="1" type="ORF">BN2614_LOCUS3</name>
</gene>
<protein>
    <submittedName>
        <fullName evidence="1">Uncharacterized protein</fullName>
    </submittedName>
</protein>
<dbReference type="AlphaFoldDB" id="A0A9X9Q9J0"/>
<sequence length="72" mass="8146">MELCLEPRVRLHWVGGALCLPFCPEMFPISSGPDTPGLPPRHLEPFRKSGSERQKCWKNSGLHRASFRGSRT</sequence>
<reference evidence="1 2" key="1">
    <citation type="submission" date="2018-10" db="EMBL/GenBank/DDBJ databases">
        <authorList>
            <person name="Ekblom R."/>
            <person name="Jareborg N."/>
        </authorList>
    </citation>
    <scope>NUCLEOTIDE SEQUENCE [LARGE SCALE GENOMIC DNA]</scope>
    <source>
        <tissue evidence="1">Muscle</tissue>
    </source>
</reference>
<dbReference type="Proteomes" id="UP000269945">
    <property type="component" value="Unassembled WGS sequence"/>
</dbReference>
<proteinExistence type="predicted"/>
<keyword evidence="2" id="KW-1185">Reference proteome</keyword>
<comment type="caution">
    <text evidence="1">The sequence shown here is derived from an EMBL/GenBank/DDBJ whole genome shotgun (WGS) entry which is preliminary data.</text>
</comment>
<organism evidence="1 2">
    <name type="scientific">Gulo gulo</name>
    <name type="common">Wolverine</name>
    <name type="synonym">Gluton</name>
    <dbReference type="NCBI Taxonomy" id="48420"/>
    <lineage>
        <taxon>Eukaryota</taxon>
        <taxon>Metazoa</taxon>
        <taxon>Chordata</taxon>
        <taxon>Craniata</taxon>
        <taxon>Vertebrata</taxon>
        <taxon>Euteleostomi</taxon>
        <taxon>Mammalia</taxon>
        <taxon>Eutheria</taxon>
        <taxon>Laurasiatheria</taxon>
        <taxon>Carnivora</taxon>
        <taxon>Caniformia</taxon>
        <taxon>Musteloidea</taxon>
        <taxon>Mustelidae</taxon>
        <taxon>Guloninae</taxon>
        <taxon>Gulo</taxon>
    </lineage>
</organism>